<dbReference type="EMBL" id="UYSU01037326">
    <property type="protein sequence ID" value="VDL98893.1"/>
    <property type="molecule type" value="Genomic_DNA"/>
</dbReference>
<evidence type="ECO:0000313" key="1">
    <source>
        <dbReference type="EMBL" id="VDL98893.1"/>
    </source>
</evidence>
<gene>
    <name evidence="1" type="ORF">SSLN_LOCUS12508</name>
</gene>
<dbReference type="AlphaFoldDB" id="A0A183T7R0"/>
<accession>A0A183T7R0</accession>
<dbReference type="WBParaSite" id="SSLN_0001297801-mRNA-1">
    <property type="protein sequence ID" value="SSLN_0001297801-mRNA-1"/>
    <property type="gene ID" value="SSLN_0001297801"/>
</dbReference>
<organism evidence="3">
    <name type="scientific">Schistocephalus solidus</name>
    <name type="common">Tapeworm</name>
    <dbReference type="NCBI Taxonomy" id="70667"/>
    <lineage>
        <taxon>Eukaryota</taxon>
        <taxon>Metazoa</taxon>
        <taxon>Spiralia</taxon>
        <taxon>Lophotrochozoa</taxon>
        <taxon>Platyhelminthes</taxon>
        <taxon>Cestoda</taxon>
        <taxon>Eucestoda</taxon>
        <taxon>Diphyllobothriidea</taxon>
        <taxon>Diphyllobothriidae</taxon>
        <taxon>Schistocephalus</taxon>
    </lineage>
</organism>
<dbReference type="OrthoDB" id="10611582at2759"/>
<protein>
    <submittedName>
        <fullName evidence="3">Glycine dehydrogenase (aminomethyl-transferring)</fullName>
    </submittedName>
</protein>
<dbReference type="Proteomes" id="UP000275846">
    <property type="component" value="Unassembled WGS sequence"/>
</dbReference>
<sequence length="137" mass="15447">MEQLLLEKLTHGVSDTEVRKIFLHQQPSTLDNTCLALPEQAFQGVYASPSRVPLGAAVVCHHASVNAGTQMPRRWRSIFPQQSNWRRQPLRRFTGPHTHHPIQAIDMGPRAQGYRTPGIGNYFVSSRFLNHQGARAL</sequence>
<evidence type="ECO:0000313" key="2">
    <source>
        <dbReference type="Proteomes" id="UP000275846"/>
    </source>
</evidence>
<name>A0A183T7R0_SCHSO</name>
<evidence type="ECO:0000313" key="3">
    <source>
        <dbReference type="WBParaSite" id="SSLN_0001297801-mRNA-1"/>
    </source>
</evidence>
<proteinExistence type="predicted"/>
<reference evidence="1 2" key="2">
    <citation type="submission" date="2018-11" db="EMBL/GenBank/DDBJ databases">
        <authorList>
            <consortium name="Pathogen Informatics"/>
        </authorList>
    </citation>
    <scope>NUCLEOTIDE SEQUENCE [LARGE SCALE GENOMIC DNA]</scope>
    <source>
        <strain evidence="1 2">NST_G2</strain>
    </source>
</reference>
<keyword evidence="2" id="KW-1185">Reference proteome</keyword>
<reference evidence="3" key="1">
    <citation type="submission" date="2016-06" db="UniProtKB">
        <authorList>
            <consortium name="WormBaseParasite"/>
        </authorList>
    </citation>
    <scope>IDENTIFICATION</scope>
</reference>